<dbReference type="AlphaFoldDB" id="A0A250II04"/>
<proteinExistence type="predicted"/>
<dbReference type="EMBL" id="CP022163">
    <property type="protein sequence ID" value="ATB30791.1"/>
    <property type="molecule type" value="Genomic_DNA"/>
</dbReference>
<evidence type="ECO:0000256" key="1">
    <source>
        <dbReference type="SAM" id="MobiDB-lite"/>
    </source>
</evidence>
<accession>A0A250II04</accession>
<sequence length="52" mass="5818">MAFLIAFVLFFLTIVLTLVLGGISKMGDRRVQREGRVTKDQRPPSPGDVHAY</sequence>
<reference evidence="2 3" key="1">
    <citation type="submission" date="2017-06" db="EMBL/GenBank/DDBJ databases">
        <authorList>
            <person name="Kim H.J."/>
            <person name="Triplett B.A."/>
        </authorList>
    </citation>
    <scope>NUCLEOTIDE SEQUENCE [LARGE SCALE GENOMIC DNA]</scope>
    <source>
        <strain evidence="2 3">DSM 14713</strain>
    </source>
</reference>
<feature type="compositionally biased region" description="Basic and acidic residues" evidence="1">
    <location>
        <begin position="31"/>
        <end position="42"/>
    </location>
</feature>
<dbReference type="KEGG" id="mbd:MEBOL_004253"/>
<dbReference type="Proteomes" id="UP000217289">
    <property type="component" value="Chromosome"/>
</dbReference>
<dbReference type="RefSeq" id="WP_157775336.1">
    <property type="nucleotide sequence ID" value="NZ_CP022163.1"/>
</dbReference>
<keyword evidence="3" id="KW-1185">Reference proteome</keyword>
<evidence type="ECO:0000313" key="2">
    <source>
        <dbReference type="EMBL" id="ATB30791.1"/>
    </source>
</evidence>
<organism evidence="2 3">
    <name type="scientific">Melittangium boletus DSM 14713</name>
    <dbReference type="NCBI Taxonomy" id="1294270"/>
    <lineage>
        <taxon>Bacteria</taxon>
        <taxon>Pseudomonadati</taxon>
        <taxon>Myxococcota</taxon>
        <taxon>Myxococcia</taxon>
        <taxon>Myxococcales</taxon>
        <taxon>Cystobacterineae</taxon>
        <taxon>Archangiaceae</taxon>
        <taxon>Melittangium</taxon>
    </lineage>
</organism>
<evidence type="ECO:0000313" key="3">
    <source>
        <dbReference type="Proteomes" id="UP000217289"/>
    </source>
</evidence>
<gene>
    <name evidence="2" type="ORF">MEBOL_004253</name>
</gene>
<name>A0A250II04_9BACT</name>
<protein>
    <submittedName>
        <fullName evidence="2">Uncharacterized protein</fullName>
    </submittedName>
</protein>
<feature type="region of interest" description="Disordered" evidence="1">
    <location>
        <begin position="31"/>
        <end position="52"/>
    </location>
</feature>